<proteinExistence type="predicted"/>
<comment type="caution">
    <text evidence="1">The sequence shown here is derived from an EMBL/GenBank/DDBJ whole genome shotgun (WGS) entry which is preliminary data.</text>
</comment>
<dbReference type="Proteomes" id="UP001558613">
    <property type="component" value="Unassembled WGS sequence"/>
</dbReference>
<dbReference type="EMBL" id="JAYMGO010000023">
    <property type="protein sequence ID" value="KAL1250252.1"/>
    <property type="molecule type" value="Genomic_DNA"/>
</dbReference>
<accession>A0ABR3LBK0</accession>
<protein>
    <submittedName>
        <fullName evidence="1">Uncharacterized protein</fullName>
    </submittedName>
</protein>
<reference evidence="1 2" key="1">
    <citation type="submission" date="2023-09" db="EMBL/GenBank/DDBJ databases">
        <authorList>
            <person name="Wang M."/>
        </authorList>
    </citation>
    <scope>NUCLEOTIDE SEQUENCE [LARGE SCALE GENOMIC DNA]</scope>
    <source>
        <strain evidence="1">GT-2023</strain>
        <tissue evidence="1">Liver</tissue>
    </source>
</reference>
<organism evidence="1 2">
    <name type="scientific">Cirrhinus molitorella</name>
    <name type="common">mud carp</name>
    <dbReference type="NCBI Taxonomy" id="172907"/>
    <lineage>
        <taxon>Eukaryota</taxon>
        <taxon>Metazoa</taxon>
        <taxon>Chordata</taxon>
        <taxon>Craniata</taxon>
        <taxon>Vertebrata</taxon>
        <taxon>Euteleostomi</taxon>
        <taxon>Actinopterygii</taxon>
        <taxon>Neopterygii</taxon>
        <taxon>Teleostei</taxon>
        <taxon>Ostariophysi</taxon>
        <taxon>Cypriniformes</taxon>
        <taxon>Cyprinidae</taxon>
        <taxon>Labeoninae</taxon>
        <taxon>Labeonini</taxon>
        <taxon>Cirrhinus</taxon>
    </lineage>
</organism>
<gene>
    <name evidence="1" type="ORF">QQF64_021257</name>
</gene>
<evidence type="ECO:0000313" key="2">
    <source>
        <dbReference type="Proteomes" id="UP001558613"/>
    </source>
</evidence>
<name>A0ABR3LBK0_9TELE</name>
<keyword evidence="2" id="KW-1185">Reference proteome</keyword>
<evidence type="ECO:0000313" key="1">
    <source>
        <dbReference type="EMBL" id="KAL1250252.1"/>
    </source>
</evidence>
<sequence>MRSLSDVSCLDINALDTILLSLPKALRITALQEESQRASVSSLFDPFLEGIQDFPWHLLTSQSASCRQEQNLVHTNSLGLISVTDYSVKLIIFLCHAAALAIGRRPKSSRGQTVPVGTMMARHCAAPGDPMPTPR</sequence>